<dbReference type="EMBL" id="CP056068">
    <property type="protein sequence ID" value="UKJ90177.2"/>
    <property type="molecule type" value="Genomic_DNA"/>
</dbReference>
<dbReference type="InterPro" id="IPR020472">
    <property type="entry name" value="WD40_PAC1"/>
</dbReference>
<feature type="repeat" description="WD" evidence="11">
    <location>
        <begin position="210"/>
        <end position="250"/>
    </location>
</feature>
<keyword evidence="9" id="KW-0333">Golgi apparatus</keyword>
<evidence type="ECO:0000256" key="7">
    <source>
        <dbReference type="ARBA" id="ARBA00022892"/>
    </source>
</evidence>
<keyword evidence="6" id="KW-0677">Repeat</keyword>
<dbReference type="Pfam" id="PF06957">
    <property type="entry name" value="COPI_C"/>
    <property type="match status" value="1"/>
</dbReference>
<evidence type="ECO:0000259" key="13">
    <source>
        <dbReference type="Pfam" id="PF23953"/>
    </source>
</evidence>
<dbReference type="Gene3D" id="1.25.40.470">
    <property type="match status" value="1"/>
</dbReference>
<dbReference type="FunFam" id="1.25.40.470:FF:000002">
    <property type="entry name" value="Coatomer subunit alpha"/>
    <property type="match status" value="1"/>
</dbReference>
<accession>A0A976M7L5</accession>
<evidence type="ECO:0000256" key="3">
    <source>
        <dbReference type="ARBA" id="ARBA00022448"/>
    </source>
</evidence>
<dbReference type="InterPro" id="IPR050844">
    <property type="entry name" value="Coatomer_complex_subunit"/>
</dbReference>
<dbReference type="InterPro" id="IPR010714">
    <property type="entry name" value="Coatomer_asu_C"/>
</dbReference>
<dbReference type="OrthoDB" id="10261470at2759"/>
<evidence type="ECO:0000256" key="5">
    <source>
        <dbReference type="ARBA" id="ARBA00022574"/>
    </source>
</evidence>
<evidence type="ECO:0000256" key="4">
    <source>
        <dbReference type="ARBA" id="ARBA00022490"/>
    </source>
</evidence>
<evidence type="ECO:0000256" key="2">
    <source>
        <dbReference type="ARBA" id="ARBA00004496"/>
    </source>
</evidence>
<evidence type="ECO:0000259" key="12">
    <source>
        <dbReference type="Pfam" id="PF06957"/>
    </source>
</evidence>
<dbReference type="PROSITE" id="PS50082">
    <property type="entry name" value="WD_REPEATS_2"/>
    <property type="match status" value="5"/>
</dbReference>
<feature type="domain" description="COPA/B TPR" evidence="13">
    <location>
        <begin position="710"/>
        <end position="874"/>
    </location>
</feature>
<dbReference type="PRINTS" id="PR00320">
    <property type="entry name" value="GPROTEINBRPT"/>
</dbReference>
<dbReference type="SMART" id="SM00320">
    <property type="entry name" value="WD40"/>
    <property type="match status" value="7"/>
</dbReference>
<gene>
    <name evidence="14" type="ORF">MACJ_001108</name>
</gene>
<dbReference type="PANTHER" id="PTHR19876:SF1">
    <property type="entry name" value="COATOMER SUBUNIT ALPHA"/>
    <property type="match status" value="1"/>
</dbReference>
<evidence type="ECO:0000256" key="10">
    <source>
        <dbReference type="ARBA" id="ARBA00023136"/>
    </source>
</evidence>
<dbReference type="InterPro" id="IPR019775">
    <property type="entry name" value="WD40_repeat_CS"/>
</dbReference>
<keyword evidence="7" id="KW-0931">ER-Golgi transport</keyword>
<dbReference type="InterPro" id="IPR056176">
    <property type="entry name" value="TPR_COPA_B"/>
</dbReference>
<dbReference type="SUPFAM" id="SSF50978">
    <property type="entry name" value="WD40 repeat-like"/>
    <property type="match status" value="2"/>
</dbReference>
<dbReference type="PANTHER" id="PTHR19876">
    <property type="entry name" value="COATOMER"/>
    <property type="match status" value="1"/>
</dbReference>
<dbReference type="PROSITE" id="PS00678">
    <property type="entry name" value="WD_REPEATS_1"/>
    <property type="match status" value="2"/>
</dbReference>
<organism evidence="14 15">
    <name type="scientific">Theileria orientalis</name>
    <dbReference type="NCBI Taxonomy" id="68886"/>
    <lineage>
        <taxon>Eukaryota</taxon>
        <taxon>Sar</taxon>
        <taxon>Alveolata</taxon>
        <taxon>Apicomplexa</taxon>
        <taxon>Aconoidasida</taxon>
        <taxon>Piroplasmida</taxon>
        <taxon>Theileriidae</taxon>
        <taxon>Theileria</taxon>
    </lineage>
</organism>
<feature type="repeat" description="WD" evidence="11">
    <location>
        <begin position="131"/>
        <end position="165"/>
    </location>
</feature>
<keyword evidence="8" id="KW-0653">Protein transport</keyword>
<dbReference type="InterPro" id="IPR036322">
    <property type="entry name" value="WD40_repeat_dom_sf"/>
</dbReference>
<evidence type="ECO:0000313" key="15">
    <source>
        <dbReference type="Proteomes" id="UP000244803"/>
    </source>
</evidence>
<dbReference type="GO" id="GO:0030126">
    <property type="term" value="C:COPI vesicle coat"/>
    <property type="evidence" value="ECO:0007669"/>
    <property type="project" value="InterPro"/>
</dbReference>
<dbReference type="GO" id="GO:0006888">
    <property type="term" value="P:endoplasmic reticulum to Golgi vesicle-mediated transport"/>
    <property type="evidence" value="ECO:0007669"/>
    <property type="project" value="TreeGrafter"/>
</dbReference>
<feature type="repeat" description="WD" evidence="11">
    <location>
        <begin position="89"/>
        <end position="130"/>
    </location>
</feature>
<keyword evidence="4" id="KW-0963">Cytoplasm</keyword>
<evidence type="ECO:0000256" key="6">
    <source>
        <dbReference type="ARBA" id="ARBA00022737"/>
    </source>
</evidence>
<dbReference type="InterPro" id="IPR015943">
    <property type="entry name" value="WD40/YVTN_repeat-like_dom_sf"/>
</dbReference>
<evidence type="ECO:0000256" key="11">
    <source>
        <dbReference type="PROSITE-ProRule" id="PRU00221"/>
    </source>
</evidence>
<sequence length="1291" mass="149435">MLVKCKTKGSRVKGVVFHPRLHFLLASLHTGDIQMWDYLNGTLVEVFKEHDGPVRGIDFHVEQPLFVTGGDDRCVIVWDFTLRRKLFKLEGHLDYVRTVQFHTKYPWVMSASDDQNIRIWNWQSRSCITVISGHNHYVMSSLFHPTENMIISASLDHTARIWDISYLVEKKCSIKPPAQPNTYVLESGNSLSNSDLDLGVVSDVICLHTLTGHSSGVNYAIFFGSNLAITAGDDCSIRIWRYTEFSFYQTNILREHEDNVTCLLLIKEYLLSTSEDNSIRIWDLNTYTLVHTYLMDEDRFWAISKSRHSNYITAGHDSGLIVFKLYKERPLFTLNPTGDKNIFYYAWNNHLYLNNLENECNSFYKELLQYANKTNSGSNKYKDLDLNTLYYKWLETNSSNNLVSGPENHDNKLVFNSPSGTYVSQRRVLATLSEEKKNNVPFKLLLNPYVKDRIVLMVLYSHGKGSFMELFSYYRGNLEYSFKRTCTSAAFVSNLHIVAVDKSIMMYNLRGDVVSELSLTPKQVDGSAQQINQNPNKPVVHSSGKEKETNGLKVYNVDVNRLLFFNTKLQTLYLFNTVTKEVVNQLTSPFGNLSEVVVNTYGFICCVFNNYVVIYDGNMNRMTYKQQFTRIKSAIWHNNTSVIYTTYNQVHYLLINGGFGVLSTMVSPMYLIKIVDAVDNKHVLYLINRQHRCFKHLLDSPDYSLKYSLLVNDIDTANTLINSGQLVSRFTCSYLIKDRRYELARKLLTDNVTKFYLSIQFGNLQHALSDAKEINNKALWNYLGDVSMELGNVTIAELAYQKSKQYNKLTLLYLTIGDFGKLRKMLNTCKIHNNKSLLLLHALYLGDMEELSNVLRENGHEHLARICNDTYMINDYDKGHQPDENSKYMMPPKPINKLEGEMLNWNVSYVESKEMKFNIDDILESMNVEQEVEHPEERIPEHVEQFLERHLSDLVLGGNQDYRVVKLQLQDYEVVEGGGFKLILMKEDMADLFGEILEDSGDFHEMEFKEVVQEPEESEDIWEALDPAQSASNEQRLFQLLKKRDFTSSLNFLNQLYGEVNVEVLKDVFQHVDFSRYSSLQQVNTNPLNDKVNRMLTHFQNAELEACINLLNFLMRELFLYKTLDLNVGRVVEMCYWYALAVKLEFERNVHTDSEPKRSLELAAYLTCCRLEAGHMYLVLRKIIGVMWKAKNYRTGASMVTRLLQLDTSQFNVEEVEMEKAKKIHALCLQKGTNQYELDFTEDDFGNLQICTVSLAKLHNEPTVTCVFCRSYAFRKYLGQFCKVCRLLKLV</sequence>
<keyword evidence="3" id="KW-0813">Transport</keyword>
<reference evidence="14" key="1">
    <citation type="submission" date="2022-07" db="EMBL/GenBank/DDBJ databases">
        <title>Evaluation of T. orientalis genome assembly methods using nanopore sequencing and analysis of variation between genomes.</title>
        <authorList>
            <person name="Yam J."/>
            <person name="Micallef M.L."/>
            <person name="Liu M."/>
            <person name="Djordjevic S.P."/>
            <person name="Bogema D.R."/>
            <person name="Jenkins C."/>
        </authorList>
    </citation>
    <scope>NUCLEOTIDE SEQUENCE</scope>
    <source>
        <strain evidence="14">Fish Creek</strain>
    </source>
</reference>
<dbReference type="Pfam" id="PF00400">
    <property type="entry name" value="WD40"/>
    <property type="match status" value="5"/>
</dbReference>
<feature type="domain" description="Coatomer alpha subunit C-terminal" evidence="12">
    <location>
        <begin position="1128"/>
        <end position="1288"/>
    </location>
</feature>
<dbReference type="PROSITE" id="PS50294">
    <property type="entry name" value="WD_REPEATS_REGION"/>
    <property type="match status" value="4"/>
</dbReference>
<keyword evidence="10" id="KW-0472">Membrane</keyword>
<dbReference type="GO" id="GO:0006890">
    <property type="term" value="P:retrograde vesicle-mediated transport, Golgi to endoplasmic reticulum"/>
    <property type="evidence" value="ECO:0007669"/>
    <property type="project" value="TreeGrafter"/>
</dbReference>
<feature type="repeat" description="WD" evidence="11">
    <location>
        <begin position="253"/>
        <end position="292"/>
    </location>
</feature>
<protein>
    <submittedName>
        <fullName evidence="14">Coatomer complex subunit alpha</fullName>
    </submittedName>
</protein>
<dbReference type="Proteomes" id="UP000244803">
    <property type="component" value="Chromosome 2"/>
</dbReference>
<evidence type="ECO:0000256" key="9">
    <source>
        <dbReference type="ARBA" id="ARBA00023034"/>
    </source>
</evidence>
<dbReference type="Pfam" id="PF23953">
    <property type="entry name" value="TPR_COPA_B"/>
    <property type="match status" value="1"/>
</dbReference>
<evidence type="ECO:0000256" key="8">
    <source>
        <dbReference type="ARBA" id="ARBA00022927"/>
    </source>
</evidence>
<proteinExistence type="predicted"/>
<name>A0A976M7L5_THEOR</name>
<comment type="subcellular location">
    <subcellularLocation>
        <location evidence="2">Cytoplasm</location>
    </subcellularLocation>
    <subcellularLocation>
        <location evidence="1">Golgi apparatus membrane</location>
        <topology evidence="1">Peripheral membrane protein</topology>
        <orientation evidence="1">Cytoplasmic side</orientation>
    </subcellularLocation>
</comment>
<dbReference type="GO" id="GO:0000139">
    <property type="term" value="C:Golgi membrane"/>
    <property type="evidence" value="ECO:0007669"/>
    <property type="project" value="UniProtKB-SubCell"/>
</dbReference>
<evidence type="ECO:0000313" key="14">
    <source>
        <dbReference type="EMBL" id="UKJ90177.2"/>
    </source>
</evidence>
<evidence type="ECO:0000256" key="1">
    <source>
        <dbReference type="ARBA" id="ARBA00004255"/>
    </source>
</evidence>
<feature type="repeat" description="WD" evidence="11">
    <location>
        <begin position="47"/>
        <end position="88"/>
    </location>
</feature>
<keyword evidence="5 11" id="KW-0853">WD repeat</keyword>
<dbReference type="Gene3D" id="2.130.10.10">
    <property type="entry name" value="YVTN repeat-like/Quinoprotein amine dehydrogenase"/>
    <property type="match status" value="1"/>
</dbReference>
<dbReference type="GO" id="GO:0006891">
    <property type="term" value="P:intra-Golgi vesicle-mediated transport"/>
    <property type="evidence" value="ECO:0007669"/>
    <property type="project" value="TreeGrafter"/>
</dbReference>
<dbReference type="GO" id="GO:0005198">
    <property type="term" value="F:structural molecule activity"/>
    <property type="evidence" value="ECO:0007669"/>
    <property type="project" value="InterPro"/>
</dbReference>
<dbReference type="InterPro" id="IPR001680">
    <property type="entry name" value="WD40_rpt"/>
</dbReference>
<dbReference type="GO" id="GO:0006886">
    <property type="term" value="P:intracellular protein transport"/>
    <property type="evidence" value="ECO:0007669"/>
    <property type="project" value="InterPro"/>
</dbReference>
<dbReference type="CDD" id="cd00200">
    <property type="entry name" value="WD40"/>
    <property type="match status" value="1"/>
</dbReference>